<keyword evidence="16" id="KW-1185">Reference proteome</keyword>
<dbReference type="PROSITE" id="PS51015">
    <property type="entry name" value="YDG"/>
    <property type="match status" value="1"/>
</dbReference>
<protein>
    <recommendedName>
        <fullName evidence="17">Histone-lysine N-methyltransferase, H3 lysine-9 specific SUVH1-like</fullName>
    </recommendedName>
</protein>
<evidence type="ECO:0000259" key="12">
    <source>
        <dbReference type="PROSITE" id="PS50867"/>
    </source>
</evidence>
<dbReference type="Pfam" id="PF02182">
    <property type="entry name" value="SAD_SRA"/>
    <property type="match status" value="1"/>
</dbReference>
<dbReference type="GO" id="GO:0042054">
    <property type="term" value="F:histone methyltransferase activity"/>
    <property type="evidence" value="ECO:0007669"/>
    <property type="project" value="InterPro"/>
</dbReference>
<gene>
    <name evidence="15" type="ORF">CRG98_010841</name>
</gene>
<evidence type="ECO:0000256" key="3">
    <source>
        <dbReference type="ARBA" id="ARBA00022603"/>
    </source>
</evidence>
<dbReference type="SMART" id="SM00466">
    <property type="entry name" value="SRA"/>
    <property type="match status" value="1"/>
</dbReference>
<dbReference type="AlphaFoldDB" id="A0A2I0KJV3"/>
<evidence type="ECO:0000256" key="8">
    <source>
        <dbReference type="ARBA" id="ARBA00023328"/>
    </source>
</evidence>
<dbReference type="PANTHER" id="PTHR45660:SF73">
    <property type="entry name" value="HISTONE-LYSINE N-METHYLTRANSFERASE, H3 LYSINE-9 SPECIFIC SUVH1"/>
    <property type="match status" value="1"/>
</dbReference>
<dbReference type="InterPro" id="IPR025794">
    <property type="entry name" value="H3-K9-MeTrfase_plant"/>
</dbReference>
<feature type="domain" description="YDG" evidence="14">
    <location>
        <begin position="275"/>
        <end position="423"/>
    </location>
</feature>
<feature type="region of interest" description="Disordered" evidence="10">
    <location>
        <begin position="152"/>
        <end position="192"/>
    </location>
</feature>
<evidence type="ECO:0000256" key="4">
    <source>
        <dbReference type="ARBA" id="ARBA00022679"/>
    </source>
</evidence>
<dbReference type="InterPro" id="IPR003105">
    <property type="entry name" value="SRA_YDG"/>
</dbReference>
<dbReference type="Pfam" id="PF00856">
    <property type="entry name" value="SET"/>
    <property type="match status" value="1"/>
</dbReference>
<evidence type="ECO:0000313" key="15">
    <source>
        <dbReference type="EMBL" id="PKI68784.1"/>
    </source>
</evidence>
<dbReference type="PROSITE" id="PS51575">
    <property type="entry name" value="SAM_MT43_SUVAR39_2"/>
    <property type="match status" value="1"/>
</dbReference>
<dbReference type="Gene3D" id="2.170.270.10">
    <property type="entry name" value="SET domain"/>
    <property type="match status" value="1"/>
</dbReference>
<feature type="compositionally biased region" description="Low complexity" evidence="10">
    <location>
        <begin position="44"/>
        <end position="55"/>
    </location>
</feature>
<dbReference type="InterPro" id="IPR001214">
    <property type="entry name" value="SET_dom"/>
</dbReference>
<keyword evidence="7 9" id="KW-0539">Nucleus</keyword>
<dbReference type="SMART" id="SM00468">
    <property type="entry name" value="PreSET"/>
    <property type="match status" value="1"/>
</dbReference>
<keyword evidence="6" id="KW-0156">Chromatin regulator</keyword>
<dbReference type="InterPro" id="IPR036987">
    <property type="entry name" value="SRA-YDG_sf"/>
</dbReference>
<dbReference type="Pfam" id="PF05033">
    <property type="entry name" value="Pre-SET"/>
    <property type="match status" value="1"/>
</dbReference>
<dbReference type="GO" id="GO:0000775">
    <property type="term" value="C:chromosome, centromeric region"/>
    <property type="evidence" value="ECO:0007669"/>
    <property type="project" value="UniProtKB-SubCell"/>
</dbReference>
<dbReference type="GO" id="GO:0032259">
    <property type="term" value="P:methylation"/>
    <property type="evidence" value="ECO:0007669"/>
    <property type="project" value="UniProtKB-KW"/>
</dbReference>
<accession>A0A2I0KJV3</accession>
<dbReference type="InterPro" id="IPR051357">
    <property type="entry name" value="H3K9_HMTase_SUVAR3-9"/>
</dbReference>
<comment type="caution">
    <text evidence="15">The sequence shown here is derived from an EMBL/GenBank/DDBJ whole genome shotgun (WGS) entry which is preliminary data.</text>
</comment>
<dbReference type="InterPro" id="IPR015947">
    <property type="entry name" value="PUA-like_sf"/>
</dbReference>
<keyword evidence="4" id="KW-0808">Transferase</keyword>
<sequence>MTSVAGFGQRTGAFPYFRISQEHEHETEQDLSEKSVSVHEKVARASSSPSPNPRSVKLDILRGSSGHNAVPPSTSADTSRILDVKPLRSLKPIFPPSNQAAPFVCGSPNGPFPPEYSSFYPFCVPPPPPEPEPPQPQATWTAAAPTPIRSFRTPGPSDGPGEMMNGDAEQFAEGKKRASGMRPSSSSRRRRSTAMVLGRSAPGTFVIPISPFNREVGNREMVDYVLTTFDALRRRLSQLEDAKEAPGGIIRRADLKASSILMTQNVRTNMKKRVGVVPGVEIGDIFFFRMEMCLVGLHTQSMGGIDYMTVRGEQEEESVALSIVSSGYYDDDAEDKDVLIYSGQGGAMTRNGKPAPDQQLVRGNLALDRSMHRANEVRVIRGMPDSVNPNTKVYMYDGLYIIQQSWMEKAKSGANTFKYKLVRVPGQPDAFAIWKTIQRWKEDISTRSGVIIADLTSGGETIAVSLVNDVDNEKGPPYFNYFSTLKYSRPFSILHSSYECNCHNACKPGDLNCSCVRKNGGDFPYTANGVLVSRKPLVYECGPSCPCGPNCKNRVSQGGPKVRLEVFKTKNRGWGLRSCDPIRAGSFICEYAGEVIDKDRLKQKVDEGENDEYIFDTSRVYEPFKWNYEVGLLEDESTSDSPEEYNIPSPLIISAKEFGNVGRFMNHSCYPTVFWQPVTYGTSNESYLHIAFYAMRHIPPMTELTYDYGMVPTEGGIGAAYRKRKCLCGSPKCRGHFGL</sequence>
<comment type="subcellular location">
    <subcellularLocation>
        <location evidence="1">Chromosome</location>
        <location evidence="1">Centromere</location>
    </subcellularLocation>
    <subcellularLocation>
        <location evidence="9">Nucleus</location>
    </subcellularLocation>
</comment>
<feature type="compositionally biased region" description="Polar residues" evidence="10">
    <location>
        <begin position="65"/>
        <end position="78"/>
    </location>
</feature>
<dbReference type="InterPro" id="IPR007728">
    <property type="entry name" value="Pre-SET_dom"/>
</dbReference>
<feature type="domain" description="SET" evidence="11">
    <location>
        <begin position="562"/>
        <end position="709"/>
    </location>
</feature>
<evidence type="ECO:0000259" key="13">
    <source>
        <dbReference type="PROSITE" id="PS50868"/>
    </source>
</evidence>
<organism evidence="15 16">
    <name type="scientific">Punica granatum</name>
    <name type="common">Pomegranate</name>
    <dbReference type="NCBI Taxonomy" id="22663"/>
    <lineage>
        <taxon>Eukaryota</taxon>
        <taxon>Viridiplantae</taxon>
        <taxon>Streptophyta</taxon>
        <taxon>Embryophyta</taxon>
        <taxon>Tracheophyta</taxon>
        <taxon>Spermatophyta</taxon>
        <taxon>Magnoliopsida</taxon>
        <taxon>eudicotyledons</taxon>
        <taxon>Gunneridae</taxon>
        <taxon>Pentapetalae</taxon>
        <taxon>rosids</taxon>
        <taxon>malvids</taxon>
        <taxon>Myrtales</taxon>
        <taxon>Lythraceae</taxon>
        <taxon>Punica</taxon>
    </lineage>
</organism>
<dbReference type="GO" id="GO:0005634">
    <property type="term" value="C:nucleus"/>
    <property type="evidence" value="ECO:0007669"/>
    <property type="project" value="UniProtKB-SubCell"/>
</dbReference>
<evidence type="ECO:0000256" key="9">
    <source>
        <dbReference type="PROSITE-ProRule" id="PRU00358"/>
    </source>
</evidence>
<evidence type="ECO:0000256" key="10">
    <source>
        <dbReference type="SAM" id="MobiDB-lite"/>
    </source>
</evidence>
<feature type="compositionally biased region" description="Basic and acidic residues" evidence="10">
    <location>
        <begin position="21"/>
        <end position="43"/>
    </location>
</feature>
<evidence type="ECO:0000259" key="11">
    <source>
        <dbReference type="PROSITE" id="PS50280"/>
    </source>
</evidence>
<dbReference type="SMART" id="SM00317">
    <property type="entry name" value="SET"/>
    <property type="match status" value="1"/>
</dbReference>
<evidence type="ECO:0008006" key="17">
    <source>
        <dbReference type="Google" id="ProtNLM"/>
    </source>
</evidence>
<dbReference type="InterPro" id="IPR046341">
    <property type="entry name" value="SET_dom_sf"/>
</dbReference>
<feature type="domain" description="Pre-SET" evidence="12">
    <location>
        <begin position="498"/>
        <end position="559"/>
    </location>
</feature>
<dbReference type="SUPFAM" id="SSF82199">
    <property type="entry name" value="SET domain"/>
    <property type="match status" value="1"/>
</dbReference>
<evidence type="ECO:0000256" key="7">
    <source>
        <dbReference type="ARBA" id="ARBA00023242"/>
    </source>
</evidence>
<keyword evidence="3" id="KW-0489">Methyltransferase</keyword>
<proteinExistence type="predicted"/>
<reference evidence="15 16" key="1">
    <citation type="submission" date="2017-11" db="EMBL/GenBank/DDBJ databases">
        <title>De-novo sequencing of pomegranate (Punica granatum L.) genome.</title>
        <authorList>
            <person name="Akparov Z."/>
            <person name="Amiraslanov A."/>
            <person name="Hajiyeva S."/>
            <person name="Abbasov M."/>
            <person name="Kaur K."/>
            <person name="Hamwieh A."/>
            <person name="Solovyev V."/>
            <person name="Salamov A."/>
            <person name="Braich B."/>
            <person name="Kosarev P."/>
            <person name="Mahmoud A."/>
            <person name="Hajiyev E."/>
            <person name="Babayeva S."/>
            <person name="Izzatullayeva V."/>
            <person name="Mammadov A."/>
            <person name="Mammadov A."/>
            <person name="Sharifova S."/>
            <person name="Ojaghi J."/>
            <person name="Eynullazada K."/>
            <person name="Bayramov B."/>
            <person name="Abdulazimova A."/>
            <person name="Shahmuradov I."/>
        </authorList>
    </citation>
    <scope>NUCLEOTIDE SEQUENCE [LARGE SCALE GENOMIC DNA]</scope>
    <source>
        <strain evidence="16">cv. AG2017</strain>
        <tissue evidence="15">Leaf</tissue>
    </source>
</reference>
<evidence type="ECO:0000313" key="16">
    <source>
        <dbReference type="Proteomes" id="UP000233551"/>
    </source>
</evidence>
<dbReference type="GO" id="GO:0003690">
    <property type="term" value="F:double-stranded DNA binding"/>
    <property type="evidence" value="ECO:0007669"/>
    <property type="project" value="TreeGrafter"/>
</dbReference>
<dbReference type="Gene3D" id="2.30.280.10">
    <property type="entry name" value="SRA-YDG"/>
    <property type="match status" value="1"/>
</dbReference>
<dbReference type="STRING" id="22663.A0A2I0KJV3"/>
<dbReference type="InterPro" id="IPR003616">
    <property type="entry name" value="Post-SET_dom"/>
</dbReference>
<keyword evidence="2" id="KW-0158">Chromosome</keyword>
<keyword evidence="8" id="KW-0137">Centromere</keyword>
<dbReference type="PANTHER" id="PTHR45660">
    <property type="entry name" value="HISTONE-LYSINE N-METHYLTRANSFERASE SETMAR"/>
    <property type="match status" value="1"/>
</dbReference>
<dbReference type="SUPFAM" id="SSF88697">
    <property type="entry name" value="PUA domain-like"/>
    <property type="match status" value="1"/>
</dbReference>
<dbReference type="GO" id="GO:0008270">
    <property type="term" value="F:zinc ion binding"/>
    <property type="evidence" value="ECO:0007669"/>
    <property type="project" value="InterPro"/>
</dbReference>
<feature type="domain" description="Post-SET" evidence="13">
    <location>
        <begin position="722"/>
        <end position="738"/>
    </location>
</feature>
<evidence type="ECO:0000256" key="6">
    <source>
        <dbReference type="ARBA" id="ARBA00022853"/>
    </source>
</evidence>
<dbReference type="PROSITE" id="PS50868">
    <property type="entry name" value="POST_SET"/>
    <property type="match status" value="1"/>
</dbReference>
<dbReference type="PROSITE" id="PS50280">
    <property type="entry name" value="SET"/>
    <property type="match status" value="1"/>
</dbReference>
<evidence type="ECO:0000256" key="5">
    <source>
        <dbReference type="ARBA" id="ARBA00022691"/>
    </source>
</evidence>
<dbReference type="Proteomes" id="UP000233551">
    <property type="component" value="Unassembled WGS sequence"/>
</dbReference>
<feature type="region of interest" description="Disordered" evidence="10">
    <location>
        <begin position="21"/>
        <end position="81"/>
    </location>
</feature>
<name>A0A2I0KJV3_PUNGR</name>
<dbReference type="EMBL" id="PGOL01000542">
    <property type="protein sequence ID" value="PKI68784.1"/>
    <property type="molecule type" value="Genomic_DNA"/>
</dbReference>
<evidence type="ECO:0000259" key="14">
    <source>
        <dbReference type="PROSITE" id="PS51015"/>
    </source>
</evidence>
<dbReference type="PROSITE" id="PS50867">
    <property type="entry name" value="PRE_SET"/>
    <property type="match status" value="1"/>
</dbReference>
<keyword evidence="5" id="KW-0949">S-adenosyl-L-methionine</keyword>
<evidence type="ECO:0000256" key="1">
    <source>
        <dbReference type="ARBA" id="ARBA00004584"/>
    </source>
</evidence>
<evidence type="ECO:0000256" key="2">
    <source>
        <dbReference type="ARBA" id="ARBA00022454"/>
    </source>
</evidence>
<dbReference type="FunFam" id="2.30.280.10:FF:000003">
    <property type="entry name" value="Histone-lysine N-methyltransferase, H3 lysine-9 specific SUVH5"/>
    <property type="match status" value="1"/>
</dbReference>